<keyword evidence="4 6" id="KW-0503">Monooxygenase</keyword>
<keyword evidence="2" id="KW-0274">FAD</keyword>
<accession>A0AAP1WFY4</accession>
<evidence type="ECO:0000259" key="5">
    <source>
        <dbReference type="Pfam" id="PF01494"/>
    </source>
</evidence>
<evidence type="ECO:0000256" key="3">
    <source>
        <dbReference type="ARBA" id="ARBA00023002"/>
    </source>
</evidence>
<feature type="domain" description="FAD-binding" evidence="5">
    <location>
        <begin position="82"/>
        <end position="456"/>
    </location>
</feature>
<dbReference type="GO" id="GO:0071949">
    <property type="term" value="F:FAD binding"/>
    <property type="evidence" value="ECO:0007669"/>
    <property type="project" value="InterPro"/>
</dbReference>
<dbReference type="Gene3D" id="3.50.50.60">
    <property type="entry name" value="FAD/NAD(P)-binding domain"/>
    <property type="match status" value="1"/>
</dbReference>
<dbReference type="InterPro" id="IPR002938">
    <property type="entry name" value="FAD-bd"/>
</dbReference>
<dbReference type="PANTHER" id="PTHR46972">
    <property type="entry name" value="MONOOXYGENASE ASQM-RELATED"/>
    <property type="match status" value="1"/>
</dbReference>
<dbReference type="RefSeq" id="WP_193702145.1">
    <property type="nucleotide sequence ID" value="NZ_JAFMUA010000011.1"/>
</dbReference>
<evidence type="ECO:0000256" key="1">
    <source>
        <dbReference type="ARBA" id="ARBA00022630"/>
    </source>
</evidence>
<dbReference type="InterPro" id="IPR036188">
    <property type="entry name" value="FAD/NAD-bd_sf"/>
</dbReference>
<protein>
    <submittedName>
        <fullName evidence="6">FAD-dependent monooxygenase</fullName>
    </submittedName>
</protein>
<dbReference type="AlphaFoldDB" id="A0AAP1WFY4"/>
<reference evidence="6 7" key="1">
    <citation type="journal article" date="2020" name="Int. J. Syst. Evol. Microbiol.">
        <title>Tenacibaculum piscium sp. nov., isolated from skin ulcers of sea-farmed fish, and description of Tenacibaculum finnmarkense sp. nov. with subdivision into genomovars finnmarkense and ulcerans.</title>
        <authorList>
            <person name="Olsen A.B."/>
            <person name="Spilsberg B."/>
            <person name="Nilsen H.K."/>
            <person name="Lagesen K."/>
            <person name="Gulla S."/>
            <person name="Avendano-Herrera R."/>
            <person name="Irgang R."/>
            <person name="Duchaud E."/>
            <person name="Colquhoun D.J."/>
        </authorList>
    </citation>
    <scope>NUCLEOTIDE SEQUENCE [LARGE SCALE GENOMIC DNA]</scope>
    <source>
        <strain evidence="6 7">TNO037</strain>
    </source>
</reference>
<dbReference type="PRINTS" id="PR00420">
    <property type="entry name" value="RNGMNOXGNASE"/>
</dbReference>
<organism evidence="6 7">
    <name type="scientific">Tenacibaculum finnmarkense genomovar finnmarkense</name>
    <dbReference type="NCBI Taxonomy" id="1458503"/>
    <lineage>
        <taxon>Bacteria</taxon>
        <taxon>Pseudomonadati</taxon>
        <taxon>Bacteroidota</taxon>
        <taxon>Flavobacteriia</taxon>
        <taxon>Flavobacteriales</taxon>
        <taxon>Flavobacteriaceae</taxon>
        <taxon>Tenacibaculum</taxon>
        <taxon>Tenacibaculum finnmarkense</taxon>
    </lineage>
</organism>
<evidence type="ECO:0000313" key="7">
    <source>
        <dbReference type="Proteomes" id="UP000806077"/>
    </source>
</evidence>
<dbReference type="Pfam" id="PF01494">
    <property type="entry name" value="FAD_binding_3"/>
    <property type="match status" value="1"/>
</dbReference>
<gene>
    <name evidence="6" type="ORF">F7645_04770</name>
</gene>
<keyword evidence="3" id="KW-0560">Oxidoreductase</keyword>
<dbReference type="Proteomes" id="UP000806077">
    <property type="component" value="Unassembled WGS sequence"/>
</dbReference>
<dbReference type="EMBL" id="WXXV01000004">
    <property type="protein sequence ID" value="MBE7694735.1"/>
    <property type="molecule type" value="Genomic_DNA"/>
</dbReference>
<dbReference type="GO" id="GO:0004497">
    <property type="term" value="F:monooxygenase activity"/>
    <property type="evidence" value="ECO:0007669"/>
    <property type="project" value="UniProtKB-KW"/>
</dbReference>
<evidence type="ECO:0000256" key="4">
    <source>
        <dbReference type="ARBA" id="ARBA00023033"/>
    </source>
</evidence>
<comment type="caution">
    <text evidence="6">The sequence shown here is derived from an EMBL/GenBank/DDBJ whole genome shotgun (WGS) entry which is preliminary data.</text>
</comment>
<evidence type="ECO:0000313" key="6">
    <source>
        <dbReference type="EMBL" id="MBE7694735.1"/>
    </source>
</evidence>
<dbReference type="PANTHER" id="PTHR46972:SF1">
    <property type="entry name" value="FAD DEPENDENT OXIDOREDUCTASE DOMAIN-CONTAINING PROTEIN"/>
    <property type="match status" value="1"/>
</dbReference>
<evidence type="ECO:0000256" key="2">
    <source>
        <dbReference type="ARBA" id="ARBA00022827"/>
    </source>
</evidence>
<keyword evidence="7" id="KW-1185">Reference proteome</keyword>
<sequence length="519" mass="57499">MENSPTNWTICTQCKGEGKKRRKISKKARLQYQKALAKSVTESTLIPPITPKASYTKCINCSGSGLVKTTNLPEKPLENYPHVAIIGGGIGGVALAVACLHRQIPFTLYERDSSFDARAQGYGLTLQQASKAIQALGILKLREGVVSTKHIIHTTQGKIIGEWGMRKWLDSTNNFNNKISENKPDNNAENKSSKRTNIHIARQSLRFELLEQLTNKDQVKWGYQLIDFKEYQGNKQLKEVEENKKIAIKNDQKVKKTNEKVQLTFQVNGKIKTAQADIVVGADGIRSSVRSLLLGNKNPSLRYLGCMVILGICPLDALNGLENPLLDSATVFQTANGNERIYMMPYSADSVMWQLSFPISEEAAKILSKKGAKALKEEACRRTPWHEPIPQILAATLADKISGYPVYDRELLSSEVLEKSEKITLIGDAAHPMSPFKGQGANQALLDALSLARTISKKCGRLSDWQTQGIRKRVLTDFEAEMLARSASKVKGSAAAVKFLHSDVVLQEGNEPRGRDLNR</sequence>
<dbReference type="SUPFAM" id="SSF51905">
    <property type="entry name" value="FAD/NAD(P)-binding domain"/>
    <property type="match status" value="1"/>
</dbReference>
<name>A0AAP1WFY4_9FLAO</name>
<keyword evidence="1" id="KW-0285">Flavoprotein</keyword>
<proteinExistence type="predicted"/>